<sequence length="1003" mass="116149">MATKDKQAFLTNHLLAFGIAGDEPITNTLKLNEAGIIVDHANPEAQQTWTYEDSKLTIFDEDHETIATFDIKQDENGSLVASSGSMVFLESEVLTLTYSEHEAYFQTITGKTYTYTNPQAEVYSENIILNKDLTISTENDLLEQYWSIDDHSIVFYNHTMSKIIEIAIEQFEGDRLLIMGEVGQFDKIIETPKVSIVVPVYNVESYLEEALRSLQNQTLEEIEVLVINDGSKDSSLKIIQKFVENDTRFRVFDVANGGIGKAFNIGVENAKGEYVAEFESDDYAALNAYERLYDTAKQFDTDVVRCNWIEFSQEGEIIRDVLWEQPELYNKLIELSSTEMIVQVYPWNAIYRRETLINNGVKWDEEIKSYGDTGLFWKVNAAAKNVVFIKDALYYYRQDNPNSTVNNVGTKAGYLFDQFKLIRLSLIEQNNFSRFKKQFYEQMYEKYFWVVEKLTGFRDENISKVMAEIASDFKIALDEDKMSETDFSLTNEFQKIVASPEDYYKAYLKNKYKVSIVMPVHNSAMYLRKTLDNVLNQSLQDWELIVVENGSTDNSVAILEEYAKKESRISYFSIGKSNPGFARNYGIEKARGHYLQFLDSDDQFENGLLQEAYYRIFDASADVLVFGMHEKSLNNTITDIPNALLQIGGRIDGQAISLSDVTPYLYDKMFLLDYVKQNSLRLLEQFVGEDAYFTYTALFSTDKIISLNKKLLTRIVRQNGLMSTYAKNYKDEFNLHISMLAWLKMNMPERLEEYRLKISDTLYWFLFDMNRVSLDFKLKFYNELKQTYFDKLGLDKIVIFKYTDDLQLQERLKKVHDIRKYDYDTYQLIYPDFGESKTALIPNVTVQDRSGKIIYGQKPILGLNTVVDLFSIIIENRHTSNASAVIDFTYMGDNKKINHDVLLVSISINKDADGILKPTVLQAEWEKGYDILRQNIYYIMVDNVFTVYAKYTERYAAVDYLARIITSRETEQQVSIVSHNQGYIQDAMYPLTVDMVKIDQVES</sequence>
<feature type="domain" description="Glycosyltransferase 2-like" evidence="1">
    <location>
        <begin position="195"/>
        <end position="356"/>
    </location>
</feature>
<dbReference type="Pfam" id="PF00535">
    <property type="entry name" value="Glycos_transf_2"/>
    <property type="match status" value="2"/>
</dbReference>
<dbReference type="EMBL" id="LN774769">
    <property type="protein sequence ID" value="CEN28198.1"/>
    <property type="molecule type" value="Genomic_DNA"/>
</dbReference>
<organism evidence="2 3">
    <name type="scientific">Pseudolactococcus piscium MKFS47</name>
    <dbReference type="NCBI Taxonomy" id="297352"/>
    <lineage>
        <taxon>Bacteria</taxon>
        <taxon>Bacillati</taxon>
        <taxon>Bacillota</taxon>
        <taxon>Bacilli</taxon>
        <taxon>Lactobacillales</taxon>
        <taxon>Streptococcaceae</taxon>
        <taxon>Pseudolactococcus</taxon>
    </lineage>
</organism>
<dbReference type="InterPro" id="IPR001173">
    <property type="entry name" value="Glyco_trans_2-like"/>
</dbReference>
<dbReference type="KEGG" id="lpk:LACPI_0998"/>
<dbReference type="AlphaFoldDB" id="A0A0D6DW76"/>
<evidence type="ECO:0000313" key="3">
    <source>
        <dbReference type="Proteomes" id="UP000033166"/>
    </source>
</evidence>
<protein>
    <submittedName>
        <fullName evidence="2">Putative glycosyl transferase</fullName>
    </submittedName>
</protein>
<dbReference type="PANTHER" id="PTHR22916">
    <property type="entry name" value="GLYCOSYLTRANSFERASE"/>
    <property type="match status" value="1"/>
</dbReference>
<name>A0A0D6DW76_9LACT</name>
<evidence type="ECO:0000313" key="2">
    <source>
        <dbReference type="EMBL" id="CEN28198.1"/>
    </source>
</evidence>
<dbReference type="PANTHER" id="PTHR22916:SF3">
    <property type="entry name" value="UDP-GLCNAC:BETAGAL BETA-1,3-N-ACETYLGLUCOSAMINYLTRANSFERASE-LIKE PROTEIN 1"/>
    <property type="match status" value="1"/>
</dbReference>
<dbReference type="Proteomes" id="UP000033166">
    <property type="component" value="Chromosome I"/>
</dbReference>
<keyword evidence="2" id="KW-0808">Transferase</keyword>
<evidence type="ECO:0000259" key="1">
    <source>
        <dbReference type="Pfam" id="PF00535"/>
    </source>
</evidence>
<dbReference type="GO" id="GO:0016758">
    <property type="term" value="F:hexosyltransferase activity"/>
    <property type="evidence" value="ECO:0007669"/>
    <property type="project" value="UniProtKB-ARBA"/>
</dbReference>
<feature type="domain" description="Glycosyltransferase 2-like" evidence="1">
    <location>
        <begin position="515"/>
        <end position="635"/>
    </location>
</feature>
<gene>
    <name evidence="2" type="ORF">LACPI_0998</name>
</gene>
<dbReference type="SUPFAM" id="SSF53448">
    <property type="entry name" value="Nucleotide-diphospho-sugar transferases"/>
    <property type="match status" value="2"/>
</dbReference>
<accession>A0A0D6DW76</accession>
<dbReference type="HOGENOM" id="CLU_339736_0_0_9"/>
<reference evidence="3" key="1">
    <citation type="submission" date="2015-01" db="EMBL/GenBank/DDBJ databases">
        <authorList>
            <person name="Andreevskaya M."/>
        </authorList>
    </citation>
    <scope>NUCLEOTIDE SEQUENCE [LARGE SCALE GENOMIC DNA]</scope>
    <source>
        <strain evidence="3">MKFS47</strain>
    </source>
</reference>
<dbReference type="RefSeq" id="WP_050702985.1">
    <property type="nucleotide sequence ID" value="NZ_LN774769.1"/>
</dbReference>
<dbReference type="CDD" id="cd00761">
    <property type="entry name" value="Glyco_tranf_GTA_type"/>
    <property type="match status" value="2"/>
</dbReference>
<dbReference type="Gene3D" id="3.90.550.10">
    <property type="entry name" value="Spore Coat Polysaccharide Biosynthesis Protein SpsA, Chain A"/>
    <property type="match status" value="2"/>
</dbReference>
<proteinExistence type="predicted"/>
<dbReference type="InterPro" id="IPR029044">
    <property type="entry name" value="Nucleotide-diphossugar_trans"/>
</dbReference>